<dbReference type="Pfam" id="PF05050">
    <property type="entry name" value="Methyltransf_21"/>
    <property type="match status" value="1"/>
</dbReference>
<protein>
    <recommendedName>
        <fullName evidence="1">Methyltransferase FkbM domain-containing protein</fullName>
    </recommendedName>
</protein>
<dbReference type="InParanoid" id="A0A1B1AJS8"/>
<organism evidence="2 3">
    <name type="scientific">Candidatus Viadribacter manganicus</name>
    <dbReference type="NCBI Taxonomy" id="1759059"/>
    <lineage>
        <taxon>Bacteria</taxon>
        <taxon>Pseudomonadati</taxon>
        <taxon>Pseudomonadota</taxon>
        <taxon>Alphaproteobacteria</taxon>
        <taxon>Hyphomonadales</taxon>
        <taxon>Hyphomonadaceae</taxon>
        <taxon>Candidatus Viadribacter</taxon>
    </lineage>
</organism>
<dbReference type="Gene3D" id="3.40.50.150">
    <property type="entry name" value="Vaccinia Virus protein VP39"/>
    <property type="match status" value="1"/>
</dbReference>
<evidence type="ECO:0000313" key="2">
    <source>
        <dbReference type="EMBL" id="ANP46818.1"/>
    </source>
</evidence>
<dbReference type="AlphaFoldDB" id="A0A1B1AJS8"/>
<dbReference type="InterPro" id="IPR006342">
    <property type="entry name" value="FkbM_mtfrase"/>
</dbReference>
<accession>A0A1B1AJS8</accession>
<evidence type="ECO:0000259" key="1">
    <source>
        <dbReference type="Pfam" id="PF05050"/>
    </source>
</evidence>
<dbReference type="Proteomes" id="UP000092498">
    <property type="component" value="Chromosome"/>
</dbReference>
<dbReference type="PANTHER" id="PTHR36973:SF4">
    <property type="entry name" value="NODULATION PROTEIN"/>
    <property type="match status" value="1"/>
</dbReference>
<gene>
    <name evidence="2" type="ORF">ATE48_13295</name>
</gene>
<reference evidence="2 3" key="1">
    <citation type="submission" date="2015-11" db="EMBL/GenBank/DDBJ databases">
        <title>Whole-Genome Sequence of Candidatus Oderbacter manganicum from the National Park Lower Oder Valley, Germany.</title>
        <authorList>
            <person name="Braun B."/>
            <person name="Liere K."/>
            <person name="Szewzyk U."/>
        </authorList>
    </citation>
    <scope>NUCLEOTIDE SEQUENCE [LARGE SCALE GENOMIC DNA]</scope>
    <source>
        <strain evidence="2 3">OTSz_A_272</strain>
    </source>
</reference>
<feature type="domain" description="Methyltransferase FkbM" evidence="1">
    <location>
        <begin position="227"/>
        <end position="314"/>
    </location>
</feature>
<dbReference type="InterPro" id="IPR029063">
    <property type="entry name" value="SAM-dependent_MTases_sf"/>
</dbReference>
<dbReference type="KEGG" id="cbot:ATE48_13295"/>
<keyword evidence="3" id="KW-1185">Reference proteome</keyword>
<dbReference type="SUPFAM" id="SSF53335">
    <property type="entry name" value="S-adenosyl-L-methionine-dependent methyltransferases"/>
    <property type="match status" value="1"/>
</dbReference>
<name>A0A1B1AJS8_9PROT</name>
<evidence type="ECO:0000313" key="3">
    <source>
        <dbReference type="Proteomes" id="UP000092498"/>
    </source>
</evidence>
<dbReference type="NCBIfam" id="TIGR01444">
    <property type="entry name" value="fkbM_fam"/>
    <property type="match status" value="1"/>
</dbReference>
<sequence>MAAPDATPPKTSPLRQVFRTLPQPVRAALRAIALVPIRLPGVLYRQTRRAGWRIAESMSPPRQPGLFFWQMKRAPGRLFNMLRHARWEMQPSARHAGWQMKRSARIASQRRWRLPRLIFGRHHTLDVPDQPSFPHALARMQQHDLAIRSIINIGAGSGDDSEYVQRAWPNSRTLLIEMDGRFEEGYHQLKTELPNLAWAICAAGPHDDLGRMQKSDIGGVGGAIDLEEKSEAGAPVQFKRIDTLVREHALPGPFFLRFDTHGFELDVLAGATETLKNTALIMMEVYNFKLRFTGNKNLTFDEMSLHMKSLGFRCVDICDTLHRPGDLALWQMHLFFIRDDHPLWTDSSYSKPGLR</sequence>
<dbReference type="InterPro" id="IPR053188">
    <property type="entry name" value="FkbM_Methyltransferase"/>
</dbReference>
<dbReference type="PANTHER" id="PTHR36973">
    <property type="entry name" value="SLL1456 PROTEIN-RELATED"/>
    <property type="match status" value="1"/>
</dbReference>
<dbReference type="RefSeq" id="WP_066772283.1">
    <property type="nucleotide sequence ID" value="NZ_CP013244.1"/>
</dbReference>
<dbReference type="STRING" id="1759059.ATE48_13295"/>
<dbReference type="EMBL" id="CP013244">
    <property type="protein sequence ID" value="ANP46818.1"/>
    <property type="molecule type" value="Genomic_DNA"/>
</dbReference>
<dbReference type="GO" id="GO:0008171">
    <property type="term" value="F:O-methyltransferase activity"/>
    <property type="evidence" value="ECO:0007669"/>
    <property type="project" value="TreeGrafter"/>
</dbReference>
<proteinExistence type="predicted"/>